<dbReference type="Pfam" id="PF13715">
    <property type="entry name" value="CarbopepD_reg_2"/>
    <property type="match status" value="1"/>
</dbReference>
<dbReference type="InterPro" id="IPR036942">
    <property type="entry name" value="Beta-barrel_TonB_sf"/>
</dbReference>
<keyword evidence="2 10" id="KW-0813">Transport</keyword>
<dbReference type="Proteomes" id="UP000190166">
    <property type="component" value="Unassembled WGS sequence"/>
</dbReference>
<dbReference type="STRING" id="393003.SAMN05660461_0940"/>
<evidence type="ECO:0000256" key="5">
    <source>
        <dbReference type="ARBA" id="ARBA00022729"/>
    </source>
</evidence>
<dbReference type="PANTHER" id="PTHR30069">
    <property type="entry name" value="TONB-DEPENDENT OUTER MEMBRANE RECEPTOR"/>
    <property type="match status" value="1"/>
</dbReference>
<gene>
    <name evidence="15" type="ORF">SAMN05660461_0940</name>
</gene>
<dbReference type="Pfam" id="PF00593">
    <property type="entry name" value="TonB_dep_Rec_b-barrel"/>
    <property type="match status" value="1"/>
</dbReference>
<evidence type="ECO:0000259" key="14">
    <source>
        <dbReference type="Pfam" id="PF07715"/>
    </source>
</evidence>
<feature type="signal peptide" evidence="12">
    <location>
        <begin position="1"/>
        <end position="22"/>
    </location>
</feature>
<dbReference type="InterPro" id="IPR037066">
    <property type="entry name" value="Plug_dom_sf"/>
</dbReference>
<dbReference type="InterPro" id="IPR000531">
    <property type="entry name" value="Beta-barrel_TonB"/>
</dbReference>
<evidence type="ECO:0000256" key="3">
    <source>
        <dbReference type="ARBA" id="ARBA00022452"/>
    </source>
</evidence>
<proteinExistence type="inferred from homology"/>
<evidence type="ECO:0000256" key="2">
    <source>
        <dbReference type="ARBA" id="ARBA00022448"/>
    </source>
</evidence>
<protein>
    <submittedName>
        <fullName evidence="15">Outer membrane receptor proteins, mostly Fe transport</fullName>
    </submittedName>
</protein>
<comment type="similarity">
    <text evidence="10 11">Belongs to the TonB-dependent receptor family.</text>
</comment>
<keyword evidence="5 12" id="KW-0732">Signal</keyword>
<evidence type="ECO:0000256" key="11">
    <source>
        <dbReference type="RuleBase" id="RU003357"/>
    </source>
</evidence>
<dbReference type="InterPro" id="IPR039426">
    <property type="entry name" value="TonB-dep_rcpt-like"/>
</dbReference>
<keyword evidence="3 10" id="KW-1134">Transmembrane beta strand</keyword>
<dbReference type="SUPFAM" id="SSF56935">
    <property type="entry name" value="Porins"/>
    <property type="match status" value="1"/>
</dbReference>
<evidence type="ECO:0000256" key="9">
    <source>
        <dbReference type="ARBA" id="ARBA00023237"/>
    </source>
</evidence>
<dbReference type="GO" id="GO:0009279">
    <property type="term" value="C:cell outer membrane"/>
    <property type="evidence" value="ECO:0007669"/>
    <property type="project" value="UniProtKB-SubCell"/>
</dbReference>
<evidence type="ECO:0000256" key="7">
    <source>
        <dbReference type="ARBA" id="ARBA00023136"/>
    </source>
</evidence>
<dbReference type="PANTHER" id="PTHR30069:SF29">
    <property type="entry name" value="HEMOGLOBIN AND HEMOGLOBIN-HAPTOGLOBIN-BINDING PROTEIN 1-RELATED"/>
    <property type="match status" value="1"/>
</dbReference>
<feature type="domain" description="TonB-dependent receptor plug" evidence="14">
    <location>
        <begin position="134"/>
        <end position="234"/>
    </location>
</feature>
<evidence type="ECO:0000256" key="10">
    <source>
        <dbReference type="PROSITE-ProRule" id="PRU01360"/>
    </source>
</evidence>
<feature type="domain" description="TonB-dependent receptor-like beta-barrel" evidence="13">
    <location>
        <begin position="446"/>
        <end position="792"/>
    </location>
</feature>
<keyword evidence="16" id="KW-1185">Reference proteome</keyword>
<dbReference type="AlphaFoldDB" id="A0A1T5NBE4"/>
<keyword evidence="9 10" id="KW-0998">Cell outer membrane</keyword>
<evidence type="ECO:0000256" key="1">
    <source>
        <dbReference type="ARBA" id="ARBA00004571"/>
    </source>
</evidence>
<keyword evidence="7 10" id="KW-0472">Membrane</keyword>
<name>A0A1T5NBE4_9BACT</name>
<feature type="chain" id="PRO_5012346282" evidence="12">
    <location>
        <begin position="23"/>
        <end position="820"/>
    </location>
</feature>
<evidence type="ECO:0000313" key="15">
    <source>
        <dbReference type="EMBL" id="SKC97539.1"/>
    </source>
</evidence>
<accession>A0A1T5NBE4</accession>
<dbReference type="Gene3D" id="2.40.170.20">
    <property type="entry name" value="TonB-dependent receptor, beta-barrel domain"/>
    <property type="match status" value="1"/>
</dbReference>
<dbReference type="GO" id="GO:0015344">
    <property type="term" value="F:siderophore uptake transmembrane transporter activity"/>
    <property type="evidence" value="ECO:0007669"/>
    <property type="project" value="TreeGrafter"/>
</dbReference>
<evidence type="ECO:0000256" key="12">
    <source>
        <dbReference type="SAM" id="SignalP"/>
    </source>
</evidence>
<comment type="subcellular location">
    <subcellularLocation>
        <location evidence="1 10">Cell outer membrane</location>
        <topology evidence="1 10">Multi-pass membrane protein</topology>
    </subcellularLocation>
</comment>
<dbReference type="Gene3D" id="2.60.40.1120">
    <property type="entry name" value="Carboxypeptidase-like, regulatory domain"/>
    <property type="match status" value="1"/>
</dbReference>
<evidence type="ECO:0000256" key="6">
    <source>
        <dbReference type="ARBA" id="ARBA00023077"/>
    </source>
</evidence>
<dbReference type="InterPro" id="IPR012910">
    <property type="entry name" value="Plug_dom"/>
</dbReference>
<keyword evidence="4 10" id="KW-0812">Transmembrane</keyword>
<dbReference type="PROSITE" id="PS52016">
    <property type="entry name" value="TONB_DEPENDENT_REC_3"/>
    <property type="match status" value="1"/>
</dbReference>
<sequence length="820" mass="92957">MKHISTLLLSGLLLLVTDLAMGQQQETKTDSHIYGEVKSKLGEPLIGASIKINNEQYAGAIADSVGNYDISTSRSGKVTVYVSSIGYRPQTRDVYLKAGQSTHIDFTLTEDNRQLNEVIVAGTGNNQYKVKQLKESGFNVNVIDVNEYGNISTDINQVLKRTTGVLVRESGGVGSDFTFQVNGLAAKIYIDDIPMDQYGSSMTLNNIPVNLIDRIEVYKGVVPAHLGSDAMGGAVNIITKQKNRKFLDASYSYGSFNTHQVALTGGIRDSKTGLKLRASTYYNYSDNNYMMYSDSVYNVDLRIVKRDEATGTYRQVSIDKARRFYDTYRSAMGEVEVGYEKVKWADWFTIGLTYGENKKQHQLGSTVNSVMGGFWTENKYLMPTIKYRKDNFIVPGLFANLYANYSSNKDVNRDTALYRYDWTGHWAANAGGERIPEVFTKYFDNSYTARANFNYNLDKENNHSLNLNYTFNTTRRKIYDEAETNPNKKDLSGLPSKQGKHIIGLAWQGQWLKKKLISVASFKYYGMTTKATLDGRVFDDAGKPVGGEIYTRKDFFGFPSGSLALRYRITPDWGIKGSVERGYNLPEMTALFGNGQFVVSNPDLKPERSDNFNLGAYHNHFIGEHFINLDASAFYRNSKDYIASQVLSDNIHTQSRNFPGVTLYGFEAEARYGYKDMVSLSANISYDKAVDNWKYTDSTNSQISLTYKEQLPNRPWMYGNASLMLGKRDLVGKGTRIQLNYMYQYMHWFYLTWAKLGSPGSKNFVPGQTVHSLILAYSWKQDVYNISMEARNFTDERVYDNFRLQKPGRAFYVKLRVSLM</sequence>
<dbReference type="Pfam" id="PF07715">
    <property type="entry name" value="Plug"/>
    <property type="match status" value="1"/>
</dbReference>
<dbReference type="InterPro" id="IPR008969">
    <property type="entry name" value="CarboxyPept-like_regulatory"/>
</dbReference>
<evidence type="ECO:0000259" key="13">
    <source>
        <dbReference type="Pfam" id="PF00593"/>
    </source>
</evidence>
<keyword evidence="6 11" id="KW-0798">TonB box</keyword>
<dbReference type="Gene3D" id="2.170.130.10">
    <property type="entry name" value="TonB-dependent receptor, plug domain"/>
    <property type="match status" value="1"/>
</dbReference>
<dbReference type="EMBL" id="FUZZ01000001">
    <property type="protein sequence ID" value="SKC97539.1"/>
    <property type="molecule type" value="Genomic_DNA"/>
</dbReference>
<keyword evidence="8 15" id="KW-0675">Receptor</keyword>
<evidence type="ECO:0000256" key="4">
    <source>
        <dbReference type="ARBA" id="ARBA00022692"/>
    </source>
</evidence>
<organism evidence="15 16">
    <name type="scientific">Chitinophaga ginsengisegetis</name>
    <dbReference type="NCBI Taxonomy" id="393003"/>
    <lineage>
        <taxon>Bacteria</taxon>
        <taxon>Pseudomonadati</taxon>
        <taxon>Bacteroidota</taxon>
        <taxon>Chitinophagia</taxon>
        <taxon>Chitinophagales</taxon>
        <taxon>Chitinophagaceae</taxon>
        <taxon>Chitinophaga</taxon>
    </lineage>
</organism>
<reference evidence="15 16" key="1">
    <citation type="submission" date="2017-02" db="EMBL/GenBank/DDBJ databases">
        <authorList>
            <person name="Peterson S.W."/>
        </authorList>
    </citation>
    <scope>NUCLEOTIDE SEQUENCE [LARGE SCALE GENOMIC DNA]</scope>
    <source>
        <strain evidence="15 16">DSM 18108</strain>
    </source>
</reference>
<evidence type="ECO:0000313" key="16">
    <source>
        <dbReference type="Proteomes" id="UP000190166"/>
    </source>
</evidence>
<dbReference type="GO" id="GO:0044718">
    <property type="term" value="P:siderophore transmembrane transport"/>
    <property type="evidence" value="ECO:0007669"/>
    <property type="project" value="TreeGrafter"/>
</dbReference>
<evidence type="ECO:0000256" key="8">
    <source>
        <dbReference type="ARBA" id="ARBA00023170"/>
    </source>
</evidence>
<dbReference type="SUPFAM" id="SSF49464">
    <property type="entry name" value="Carboxypeptidase regulatory domain-like"/>
    <property type="match status" value="1"/>
</dbReference>